<feature type="transmembrane region" description="Helical" evidence="1">
    <location>
        <begin position="45"/>
        <end position="63"/>
    </location>
</feature>
<keyword evidence="1" id="KW-1133">Transmembrane helix</keyword>
<evidence type="ECO:0000313" key="3">
    <source>
        <dbReference type="Proteomes" id="UP000324800"/>
    </source>
</evidence>
<keyword evidence="1" id="KW-0812">Transmembrane</keyword>
<gene>
    <name evidence="2" type="ORF">EZS28_024323</name>
</gene>
<proteinExistence type="predicted"/>
<organism evidence="2 3">
    <name type="scientific">Streblomastix strix</name>
    <dbReference type="NCBI Taxonomy" id="222440"/>
    <lineage>
        <taxon>Eukaryota</taxon>
        <taxon>Metamonada</taxon>
        <taxon>Preaxostyla</taxon>
        <taxon>Oxymonadida</taxon>
        <taxon>Streblomastigidae</taxon>
        <taxon>Streblomastix</taxon>
    </lineage>
</organism>
<evidence type="ECO:0000313" key="2">
    <source>
        <dbReference type="EMBL" id="KAA6380151.1"/>
    </source>
</evidence>
<dbReference type="EMBL" id="SNRW01008071">
    <property type="protein sequence ID" value="KAA6380151.1"/>
    <property type="molecule type" value="Genomic_DNA"/>
</dbReference>
<dbReference type="AlphaFoldDB" id="A0A5J4VCF3"/>
<protein>
    <submittedName>
        <fullName evidence="2">Uncharacterized protein</fullName>
    </submittedName>
</protein>
<dbReference type="OrthoDB" id="48943at2759"/>
<reference evidence="2 3" key="1">
    <citation type="submission" date="2019-03" db="EMBL/GenBank/DDBJ databases">
        <title>Single cell metagenomics reveals metabolic interactions within the superorganism composed of flagellate Streblomastix strix and complex community of Bacteroidetes bacteria on its surface.</title>
        <authorList>
            <person name="Treitli S.C."/>
            <person name="Kolisko M."/>
            <person name="Husnik F."/>
            <person name="Keeling P."/>
            <person name="Hampl V."/>
        </authorList>
    </citation>
    <scope>NUCLEOTIDE SEQUENCE [LARGE SCALE GENOMIC DNA]</scope>
    <source>
        <strain evidence="2">ST1C</strain>
    </source>
</reference>
<accession>A0A5J4VCF3</accession>
<keyword evidence="1" id="KW-0472">Membrane</keyword>
<evidence type="ECO:0000256" key="1">
    <source>
        <dbReference type="SAM" id="Phobius"/>
    </source>
</evidence>
<name>A0A5J4VCF3_9EUKA</name>
<dbReference type="Proteomes" id="UP000324800">
    <property type="component" value="Unassembled WGS sequence"/>
</dbReference>
<comment type="caution">
    <text evidence="2">The sequence shown here is derived from an EMBL/GenBank/DDBJ whole genome shotgun (WGS) entry which is preliminary data.</text>
</comment>
<sequence length="111" mass="12735">MDLQRKTALGLLISFLILENFYEDFVSLDVDNEDYDTKVQSFEMITIFLALLISYITAGFVFLHDKNLDVNISGLNDFLTIIPTKSPSLFIFIALSIVVMTLLILRLEYFV</sequence>
<feature type="transmembrane region" description="Helical" evidence="1">
    <location>
        <begin position="89"/>
        <end position="107"/>
    </location>
</feature>